<name>A0A6B2GUN0_9BACT</name>
<comment type="caution">
    <text evidence="2">The sequence shown here is derived from an EMBL/GenBank/DDBJ whole genome shotgun (WGS) entry which is preliminary data.</text>
</comment>
<dbReference type="Pfam" id="PF11751">
    <property type="entry name" value="PorP_SprF"/>
    <property type="match status" value="1"/>
</dbReference>
<dbReference type="NCBIfam" id="TIGR03519">
    <property type="entry name" value="T9SS_PorP_fam"/>
    <property type="match status" value="1"/>
</dbReference>
<dbReference type="EMBL" id="JAAEAA010000002">
    <property type="protein sequence ID" value="NDK54599.1"/>
    <property type="molecule type" value="Genomic_DNA"/>
</dbReference>
<dbReference type="Proteomes" id="UP000478546">
    <property type="component" value="Unassembled WGS sequence"/>
</dbReference>
<feature type="signal peptide" evidence="1">
    <location>
        <begin position="1"/>
        <end position="20"/>
    </location>
</feature>
<dbReference type="AlphaFoldDB" id="A0A6B2GUN0"/>
<gene>
    <name evidence="2" type="ORF">GWO68_01600</name>
</gene>
<sequence length="334" mass="36004">MRRILTIVVALVAAAGTALAQQRPQYTQYALNNYLTNPAVGGIESYADLRTSYRGQWAGVEGAPETFYATFHGSIGNPDNAKTSPKSRKSNKYGFSGRNSYKKAIPHHGVGAVVQVDKAGLLRTSTVNGTYAYHQPITRYLTLSSGLAGGVTQYSVDVNRAQVLDPSDPYLTGGNMTATKVDVGVGIWLYSPDFYVGLSGMQLLKSKQEIVTSNDPAMNLLPHFYGTAGLRFQTAGDVAVVPSVMVKATSSAAPAVDLNLRALYAQYVWGGVSYRHNDAWALMAGVNLNHLFDVGYSYEVATSSMSRVSAGSHEVVVGFKLNNASRVLCPQWVW</sequence>
<evidence type="ECO:0000256" key="1">
    <source>
        <dbReference type="SAM" id="SignalP"/>
    </source>
</evidence>
<dbReference type="RefSeq" id="WP_162344658.1">
    <property type="nucleotide sequence ID" value="NZ_JAAEAA010000002.1"/>
</dbReference>
<evidence type="ECO:0000313" key="3">
    <source>
        <dbReference type="Proteomes" id="UP000478546"/>
    </source>
</evidence>
<feature type="chain" id="PRO_5025399562" evidence="1">
    <location>
        <begin position="21"/>
        <end position="334"/>
    </location>
</feature>
<proteinExistence type="predicted"/>
<accession>A0A6B2GUN0</accession>
<keyword evidence="1" id="KW-0732">Signal</keyword>
<reference evidence="2 3" key="1">
    <citation type="submission" date="2020-01" db="EMBL/GenBank/DDBJ databases">
        <authorList>
            <person name="Kim M.K."/>
        </authorList>
    </citation>
    <scope>NUCLEOTIDE SEQUENCE [LARGE SCALE GENOMIC DNA]</scope>
    <source>
        <strain evidence="2 3">BT213</strain>
    </source>
</reference>
<protein>
    <submittedName>
        <fullName evidence="2">Type IX secretion system membrane protein PorP/SprF</fullName>
    </submittedName>
</protein>
<keyword evidence="3" id="KW-1185">Reference proteome</keyword>
<evidence type="ECO:0000313" key="2">
    <source>
        <dbReference type="EMBL" id="NDK54599.1"/>
    </source>
</evidence>
<dbReference type="InterPro" id="IPR019861">
    <property type="entry name" value="PorP/SprF_Bacteroidetes"/>
</dbReference>
<organism evidence="2 3">
    <name type="scientific">Pontibacter fetidus</name>
    <dbReference type="NCBI Taxonomy" id="2700082"/>
    <lineage>
        <taxon>Bacteria</taxon>
        <taxon>Pseudomonadati</taxon>
        <taxon>Bacteroidota</taxon>
        <taxon>Cytophagia</taxon>
        <taxon>Cytophagales</taxon>
        <taxon>Hymenobacteraceae</taxon>
        <taxon>Pontibacter</taxon>
    </lineage>
</organism>